<dbReference type="HAMAP" id="MF_00187">
    <property type="entry name" value="FdhD"/>
    <property type="match status" value="1"/>
</dbReference>
<dbReference type="SUPFAM" id="SSF53927">
    <property type="entry name" value="Cytidine deaminase-like"/>
    <property type="match status" value="1"/>
</dbReference>
<keyword evidence="5" id="KW-1185">Reference proteome</keyword>
<dbReference type="PANTHER" id="PTHR30592:SF1">
    <property type="entry name" value="SULFUR CARRIER PROTEIN FDHD"/>
    <property type="match status" value="1"/>
</dbReference>
<feature type="active site" description="Cysteine persulfide intermediate" evidence="3">
    <location>
        <position position="117"/>
    </location>
</feature>
<dbReference type="InterPro" id="IPR016193">
    <property type="entry name" value="Cytidine_deaminase-like"/>
</dbReference>
<keyword evidence="1 3" id="KW-0963">Cytoplasm</keyword>
<sequence length="285" mass="30941">MGRITRRTPARRLQVRPDGVLVDTRPDTLAVEEPLEIRVSGEPVVVTMRTPGDDFDLTLGWLHAEGHIRAASDVRTLQHCQDLDEDGRPTFNAVDVTGSPGVNLQVTPRATTATSACGMCGARTIADTRARSRYDLTLDRTPLDPAVLVQLPHLLRERQTGFDRTGGMHAAAIIDVRAPEPIVRAVREDVGRHNAVDKVVGWALRQDALPLFGHVMVVSGRAGYELVQKTVLAGAPAMVSVSATSSLAVELAREAGLTLASFVRDDRLTLYSDPDRVTAPHRDID</sequence>
<dbReference type="GO" id="GO:0006777">
    <property type="term" value="P:Mo-molybdopterin cofactor biosynthetic process"/>
    <property type="evidence" value="ECO:0007669"/>
    <property type="project" value="UniProtKB-UniRule"/>
</dbReference>
<protein>
    <recommendedName>
        <fullName evidence="3">Sulfur carrier protein FdhD</fullName>
    </recommendedName>
</protein>
<comment type="caution">
    <text evidence="4">The sequence shown here is derived from an EMBL/GenBank/DDBJ whole genome shotgun (WGS) entry which is preliminary data.</text>
</comment>
<evidence type="ECO:0000256" key="3">
    <source>
        <dbReference type="HAMAP-Rule" id="MF_00187"/>
    </source>
</evidence>
<dbReference type="InterPro" id="IPR003786">
    <property type="entry name" value="FdhD"/>
</dbReference>
<evidence type="ECO:0000313" key="5">
    <source>
        <dbReference type="Proteomes" id="UP000008366"/>
    </source>
</evidence>
<evidence type="ECO:0000256" key="2">
    <source>
        <dbReference type="ARBA" id="ARBA00023150"/>
    </source>
</evidence>
<dbReference type="Gene3D" id="3.40.140.10">
    <property type="entry name" value="Cytidine Deaminase, domain 2"/>
    <property type="match status" value="1"/>
</dbReference>
<evidence type="ECO:0000313" key="4">
    <source>
        <dbReference type="EMBL" id="GAB95110.1"/>
    </source>
</evidence>
<name>K6W7E0_9MICO</name>
<dbReference type="AlphaFoldDB" id="K6W7E0"/>
<evidence type="ECO:0000256" key="1">
    <source>
        <dbReference type="ARBA" id="ARBA00022490"/>
    </source>
</evidence>
<dbReference type="eggNOG" id="COG1526">
    <property type="taxonomic scope" value="Bacteria"/>
</dbReference>
<dbReference type="GO" id="GO:0097163">
    <property type="term" value="F:sulfur carrier activity"/>
    <property type="evidence" value="ECO:0007669"/>
    <property type="project" value="UniProtKB-UniRule"/>
</dbReference>
<organism evidence="4 5">
    <name type="scientific">Kineosphaera limosa NBRC 100340</name>
    <dbReference type="NCBI Taxonomy" id="1184609"/>
    <lineage>
        <taxon>Bacteria</taxon>
        <taxon>Bacillati</taxon>
        <taxon>Actinomycetota</taxon>
        <taxon>Actinomycetes</taxon>
        <taxon>Micrococcales</taxon>
        <taxon>Dermatophilaceae</taxon>
        <taxon>Kineosphaera</taxon>
    </lineage>
</organism>
<accession>K6W7E0</accession>
<dbReference type="PIRSF" id="PIRSF015626">
    <property type="entry name" value="FdhD"/>
    <property type="match status" value="1"/>
</dbReference>
<dbReference type="Gene3D" id="3.10.20.10">
    <property type="match status" value="1"/>
</dbReference>
<reference evidence="4 5" key="1">
    <citation type="submission" date="2012-08" db="EMBL/GenBank/DDBJ databases">
        <title>Whole genome shotgun sequence of Kineosphaera limosa NBRC 100340.</title>
        <authorList>
            <person name="Yoshida I."/>
            <person name="Isaki S."/>
            <person name="Hosoyama A."/>
            <person name="Tsuchikane K."/>
            <person name="Katsumata H."/>
            <person name="Ando Y."/>
            <person name="Ohji S."/>
            <person name="Hamada M."/>
            <person name="Tamura T."/>
            <person name="Yamazoe A."/>
            <person name="Yamazaki S."/>
            <person name="Fujita N."/>
        </authorList>
    </citation>
    <scope>NUCLEOTIDE SEQUENCE [LARGE SCALE GENOMIC DNA]</scope>
    <source>
        <strain evidence="4 5">NBRC 100340</strain>
    </source>
</reference>
<comment type="similarity">
    <text evidence="3">Belongs to the FdhD family.</text>
</comment>
<comment type="function">
    <text evidence="3">Required for formate dehydrogenase (FDH) activity. Acts as a sulfur carrier protein that transfers sulfur from IscS to the molybdenum cofactor prior to its insertion into FDH.</text>
</comment>
<keyword evidence="2 3" id="KW-0501">Molybdenum cofactor biosynthesis</keyword>
<dbReference type="GO" id="GO:0016783">
    <property type="term" value="F:sulfurtransferase activity"/>
    <property type="evidence" value="ECO:0007669"/>
    <property type="project" value="InterPro"/>
</dbReference>
<dbReference type="Pfam" id="PF02634">
    <property type="entry name" value="FdhD-NarQ"/>
    <property type="match status" value="1"/>
</dbReference>
<dbReference type="EMBL" id="BAHD01000016">
    <property type="protein sequence ID" value="GAB95110.1"/>
    <property type="molecule type" value="Genomic_DNA"/>
</dbReference>
<dbReference type="GO" id="GO:0005737">
    <property type="term" value="C:cytoplasm"/>
    <property type="evidence" value="ECO:0007669"/>
    <property type="project" value="UniProtKB-SubCell"/>
</dbReference>
<dbReference type="Proteomes" id="UP000008366">
    <property type="component" value="Unassembled WGS sequence"/>
</dbReference>
<dbReference type="OrthoDB" id="3197277at2"/>
<comment type="subcellular location">
    <subcellularLocation>
        <location evidence="3">Cytoplasm</location>
    </subcellularLocation>
</comment>
<feature type="binding site" evidence="3">
    <location>
        <begin position="262"/>
        <end position="267"/>
    </location>
    <ligand>
        <name>Mo-bis(molybdopterin guanine dinucleotide)</name>
        <dbReference type="ChEBI" id="CHEBI:60539"/>
    </ligand>
</feature>
<dbReference type="NCBIfam" id="NF001943">
    <property type="entry name" value="PRK00724.1-2"/>
    <property type="match status" value="1"/>
</dbReference>
<dbReference type="STRING" id="1184609.KILIM_016_00500"/>
<proteinExistence type="inferred from homology"/>
<dbReference type="RefSeq" id="WP_006591642.1">
    <property type="nucleotide sequence ID" value="NZ_BAHD01000016.1"/>
</dbReference>
<dbReference type="PANTHER" id="PTHR30592">
    <property type="entry name" value="FORMATE DEHYDROGENASE"/>
    <property type="match status" value="1"/>
</dbReference>
<gene>
    <name evidence="3 4" type="primary">fdhD</name>
    <name evidence="4" type="ORF">KILIM_016_00500</name>
</gene>